<evidence type="ECO:0000313" key="2">
    <source>
        <dbReference type="Proteomes" id="UP000479773"/>
    </source>
</evidence>
<name>A0A6L3GVG9_BACFG</name>
<evidence type="ECO:0000313" key="1">
    <source>
        <dbReference type="EMBL" id="KAA4752388.1"/>
    </source>
</evidence>
<sequence length="101" mass="11763">MDMEFFMRMILILGVMVLGFTACSNKKTVDPNPVVRDNIIHLSTAIKNVREEMMLSELVDSVSYIPLETNPNCMLGNYQRLTFSPQYIFYSNYCFDWNGQF</sequence>
<organism evidence="1 2">
    <name type="scientific">Bacteroides fragilis</name>
    <dbReference type="NCBI Taxonomy" id="817"/>
    <lineage>
        <taxon>Bacteria</taxon>
        <taxon>Pseudomonadati</taxon>
        <taxon>Bacteroidota</taxon>
        <taxon>Bacteroidia</taxon>
        <taxon>Bacteroidales</taxon>
        <taxon>Bacteroidaceae</taxon>
        <taxon>Bacteroides</taxon>
    </lineage>
</organism>
<protein>
    <submittedName>
        <fullName evidence="1">6-bladed beta-propeller</fullName>
    </submittedName>
</protein>
<proteinExistence type="predicted"/>
<dbReference type="Proteomes" id="UP000479773">
    <property type="component" value="Unassembled WGS sequence"/>
</dbReference>
<reference evidence="1 2" key="1">
    <citation type="journal article" date="2019" name="Nat. Med.">
        <title>A library of human gut bacterial isolates paired with longitudinal multiomics data enables mechanistic microbiome research.</title>
        <authorList>
            <person name="Poyet M."/>
            <person name="Groussin M."/>
            <person name="Gibbons S.M."/>
            <person name="Avila-Pacheco J."/>
            <person name="Jiang X."/>
            <person name="Kearney S.M."/>
            <person name="Perrotta A.R."/>
            <person name="Berdy B."/>
            <person name="Zhao S."/>
            <person name="Lieberman T.D."/>
            <person name="Swanson P.K."/>
            <person name="Smith M."/>
            <person name="Roesemann S."/>
            <person name="Alexander J.E."/>
            <person name="Rich S.A."/>
            <person name="Livny J."/>
            <person name="Vlamakis H."/>
            <person name="Clish C."/>
            <person name="Bullock K."/>
            <person name="Deik A."/>
            <person name="Scott J."/>
            <person name="Pierce K.A."/>
            <person name="Xavier R.J."/>
            <person name="Alm E.J."/>
        </authorList>
    </citation>
    <scope>NUCLEOTIDE SEQUENCE [LARGE SCALE GENOMIC DNA]</scope>
    <source>
        <strain evidence="1 2">BIOML-A106</strain>
    </source>
</reference>
<dbReference type="AlphaFoldDB" id="A0A6L3GVG9"/>
<dbReference type="Pfam" id="PF17170">
    <property type="entry name" value="DUF5128"/>
    <property type="match status" value="1"/>
</dbReference>
<accession>A0A6L3GVG9</accession>
<comment type="caution">
    <text evidence="1">The sequence shown here is derived from an EMBL/GenBank/DDBJ whole genome shotgun (WGS) entry which is preliminary data.</text>
</comment>
<feature type="non-terminal residue" evidence="1">
    <location>
        <position position="101"/>
    </location>
</feature>
<gene>
    <name evidence="1" type="ORF">F3B44_11875</name>
</gene>
<dbReference type="EMBL" id="VWEQ01000009">
    <property type="protein sequence ID" value="KAA4752388.1"/>
    <property type="molecule type" value="Genomic_DNA"/>
</dbReference>